<feature type="domain" description="Proteasome activator PA28 C-terminal" evidence="3">
    <location>
        <begin position="112"/>
        <end position="249"/>
    </location>
</feature>
<comment type="similarity">
    <text evidence="1">Belongs to the PA28 family.</text>
</comment>
<accession>A0A922I291</accession>
<name>A0A922I291_DERFA</name>
<evidence type="ECO:0000313" key="5">
    <source>
        <dbReference type="Proteomes" id="UP000790347"/>
    </source>
</evidence>
<dbReference type="GO" id="GO:2000045">
    <property type="term" value="P:regulation of G1/S transition of mitotic cell cycle"/>
    <property type="evidence" value="ECO:0007669"/>
    <property type="project" value="TreeGrafter"/>
</dbReference>
<dbReference type="InterPro" id="IPR036997">
    <property type="entry name" value="PA28_C_sf"/>
</dbReference>
<dbReference type="GO" id="GO:0061136">
    <property type="term" value="P:regulation of proteasomal protein catabolic process"/>
    <property type="evidence" value="ECO:0007669"/>
    <property type="project" value="TreeGrafter"/>
</dbReference>
<reference evidence="4" key="1">
    <citation type="submission" date="2013-05" db="EMBL/GenBank/DDBJ databases">
        <authorList>
            <person name="Yim A.K.Y."/>
            <person name="Chan T.F."/>
            <person name="Ji K.M."/>
            <person name="Liu X.Y."/>
            <person name="Zhou J.W."/>
            <person name="Li R.Q."/>
            <person name="Yang K.Y."/>
            <person name="Li J."/>
            <person name="Li M."/>
            <person name="Law P.T.W."/>
            <person name="Wu Y.L."/>
            <person name="Cai Z.L."/>
            <person name="Qin H."/>
            <person name="Bao Y."/>
            <person name="Leung R.K.K."/>
            <person name="Ng P.K.S."/>
            <person name="Zou J."/>
            <person name="Zhong X.J."/>
            <person name="Ran P.X."/>
            <person name="Zhong N.S."/>
            <person name="Liu Z.G."/>
            <person name="Tsui S.K.W."/>
        </authorList>
    </citation>
    <scope>NUCLEOTIDE SEQUENCE</scope>
    <source>
        <strain evidence="4">Derf</strain>
        <tissue evidence="4">Whole organism</tissue>
    </source>
</reference>
<proteinExistence type="inferred from homology"/>
<dbReference type="GO" id="GO:0005654">
    <property type="term" value="C:nucleoplasm"/>
    <property type="evidence" value="ECO:0007669"/>
    <property type="project" value="TreeGrafter"/>
</dbReference>
<evidence type="ECO:0000256" key="2">
    <source>
        <dbReference type="ARBA" id="ARBA00022942"/>
    </source>
</evidence>
<reference evidence="4" key="2">
    <citation type="journal article" date="2022" name="Res Sq">
        <title>Comparative Genomics Reveals Insights into the Divergent Evolution of Astigmatic Mites and Household Pest Adaptations.</title>
        <authorList>
            <person name="Xiong Q."/>
            <person name="Wan A.T.-Y."/>
            <person name="Liu X.-Y."/>
            <person name="Fung C.S.-H."/>
            <person name="Xiao X."/>
            <person name="Malainual N."/>
            <person name="Hou J."/>
            <person name="Wang L."/>
            <person name="Wang M."/>
            <person name="Yang K."/>
            <person name="Cui Y."/>
            <person name="Leung E."/>
            <person name="Nong W."/>
            <person name="Shin S.-K."/>
            <person name="Au S."/>
            <person name="Jeong K.Y."/>
            <person name="Chew F.T."/>
            <person name="Hui J."/>
            <person name="Leung T.F."/>
            <person name="Tungtrongchitr A."/>
            <person name="Zhong N."/>
            <person name="Liu Z."/>
            <person name="Tsui S."/>
        </authorList>
    </citation>
    <scope>NUCLEOTIDE SEQUENCE</scope>
    <source>
        <strain evidence="4">Derf</strain>
        <tissue evidence="4">Whole organism</tissue>
    </source>
</reference>
<dbReference type="EMBL" id="ASGP02000003">
    <property type="protein sequence ID" value="KAH9517307.1"/>
    <property type="molecule type" value="Genomic_DNA"/>
</dbReference>
<dbReference type="Gene3D" id="1.20.120.180">
    <property type="entry name" value="Proteasome activator pa28, C-terminal domain"/>
    <property type="match status" value="1"/>
</dbReference>
<evidence type="ECO:0000313" key="4">
    <source>
        <dbReference type="EMBL" id="KAH9517307.1"/>
    </source>
</evidence>
<dbReference type="InterPro" id="IPR036252">
    <property type="entry name" value="Proteasome_activ_sf"/>
</dbReference>
<comment type="caution">
    <text evidence="4">The sequence shown here is derived from an EMBL/GenBank/DDBJ whole genome shotgun (WGS) entry which is preliminary data.</text>
</comment>
<dbReference type="GO" id="GO:0061133">
    <property type="term" value="F:endopeptidase activator activity"/>
    <property type="evidence" value="ECO:0007669"/>
    <property type="project" value="TreeGrafter"/>
</dbReference>
<dbReference type="SUPFAM" id="SSF47216">
    <property type="entry name" value="Proteasome activator"/>
    <property type="match status" value="1"/>
</dbReference>
<evidence type="ECO:0000259" key="3">
    <source>
        <dbReference type="Pfam" id="PF02252"/>
    </source>
</evidence>
<dbReference type="InterPro" id="IPR009077">
    <property type="entry name" value="Proteasome_activ_PA28"/>
</dbReference>
<dbReference type="GO" id="GO:0005737">
    <property type="term" value="C:cytoplasm"/>
    <property type="evidence" value="ECO:0007669"/>
    <property type="project" value="TreeGrafter"/>
</dbReference>
<dbReference type="PANTHER" id="PTHR10660:SF2">
    <property type="entry name" value="LD45860P"/>
    <property type="match status" value="1"/>
</dbReference>
<protein>
    <submittedName>
        <fullName evidence="4">Proteasome activator complex subunit 3</fullName>
    </submittedName>
</protein>
<dbReference type="Pfam" id="PF02252">
    <property type="entry name" value="PA28_C"/>
    <property type="match status" value="1"/>
</dbReference>
<keyword evidence="5" id="KW-1185">Reference proteome</keyword>
<sequence>MNVEKNTNEVDELCEQMTAKVLSIVLNEFPEKIKEIDKLRQNFEWKSILTLKTANMQWITNIVDRLIIKQCCNIDIDGEQQRNCIQNGENKPYLFHFQSNNDRHDGQMMMMIETNKKINQLIEQLKPYIIDLIDLTSKINFVLEILSPKIQDGHNFGVLVQTKAMYYMADVYHSCWGQLVTLESYYSRRRSSLNYCMLNPQLIDYQIAHNEIERDTMYTLCSTINQLYHFYAGINDFVEKNLQKLIQPRD</sequence>
<dbReference type="Proteomes" id="UP000790347">
    <property type="component" value="Unassembled WGS sequence"/>
</dbReference>
<keyword evidence="2 4" id="KW-0647">Proteasome</keyword>
<evidence type="ECO:0000256" key="1">
    <source>
        <dbReference type="ARBA" id="ARBA00005883"/>
    </source>
</evidence>
<dbReference type="PANTHER" id="PTHR10660">
    <property type="entry name" value="PROTEASOME REGULATOR PA28"/>
    <property type="match status" value="1"/>
</dbReference>
<dbReference type="AlphaFoldDB" id="A0A922I291"/>
<organism evidence="4 5">
    <name type="scientific">Dermatophagoides farinae</name>
    <name type="common">American house dust mite</name>
    <dbReference type="NCBI Taxonomy" id="6954"/>
    <lineage>
        <taxon>Eukaryota</taxon>
        <taxon>Metazoa</taxon>
        <taxon>Ecdysozoa</taxon>
        <taxon>Arthropoda</taxon>
        <taxon>Chelicerata</taxon>
        <taxon>Arachnida</taxon>
        <taxon>Acari</taxon>
        <taxon>Acariformes</taxon>
        <taxon>Sarcoptiformes</taxon>
        <taxon>Astigmata</taxon>
        <taxon>Psoroptidia</taxon>
        <taxon>Analgoidea</taxon>
        <taxon>Pyroglyphidae</taxon>
        <taxon>Dermatophagoidinae</taxon>
        <taxon>Dermatophagoides</taxon>
    </lineage>
</organism>
<dbReference type="InterPro" id="IPR003186">
    <property type="entry name" value="PA28_C"/>
</dbReference>
<dbReference type="GO" id="GO:0008537">
    <property type="term" value="C:proteasome activator complex"/>
    <property type="evidence" value="ECO:0007669"/>
    <property type="project" value="InterPro"/>
</dbReference>
<gene>
    <name evidence="4" type="primary">PSME3_2</name>
    <name evidence="4" type="ORF">DERF_007985</name>
</gene>